<gene>
    <name evidence="3" type="ORF">HMPREF0682_2393</name>
</gene>
<evidence type="ECO:0000313" key="3">
    <source>
        <dbReference type="EMBL" id="ERK60817.1"/>
    </source>
</evidence>
<evidence type="ECO:0000259" key="2">
    <source>
        <dbReference type="PROSITE" id="PS51750"/>
    </source>
</evidence>
<dbReference type="InterPro" id="IPR003497">
    <property type="entry name" value="BRO_N_domain"/>
</dbReference>
<evidence type="ECO:0000256" key="1">
    <source>
        <dbReference type="SAM" id="MobiDB-lite"/>
    </source>
</evidence>
<dbReference type="AlphaFoldDB" id="U2SDM9"/>
<dbReference type="Proteomes" id="UP000017052">
    <property type="component" value="Unassembled WGS sequence"/>
</dbReference>
<accession>U2SDM9</accession>
<comment type="caution">
    <text evidence="3">The sequence shown here is derived from an EMBL/GenBank/DDBJ whole genome shotgun (WGS) entry which is preliminary data.</text>
</comment>
<feature type="domain" description="Bro-N" evidence="2">
    <location>
        <begin position="1"/>
        <end position="118"/>
    </location>
</feature>
<dbReference type="InterPro" id="IPR011204">
    <property type="entry name" value="Virulence_RhuM-like"/>
</dbReference>
<dbReference type="PANTHER" id="PTHR35810:SF1">
    <property type="entry name" value="CYTOPLASMIC PROTEIN"/>
    <property type="match status" value="1"/>
</dbReference>
<dbReference type="EMBL" id="ACVN02000072">
    <property type="protein sequence ID" value="ERK60817.1"/>
    <property type="molecule type" value="Genomic_DNA"/>
</dbReference>
<sequence length="344" mass="38954">MNSSEIILYQADDGSRVRLRASGGTVWLTQAEMAGLYDTSVPNIAQIVRRVLADGEVTAETVNSELMVRTEGARRVRREIKVYNLDMILAVGYRVTTPRAVQFRQWATSVLREYLVKGFAMDDARLAEGSGQDYFDELLERIRAIRASEKRFYQKVRDFYATAVDYRADSDEARTFFAAVQNKMLWAVTGHTAAEIVALRSDPDAPVMGLTSWRGEVMRKGDVAVAKKYLDRDETKDLDQIVTMYLDYAETQARRRRTMTMAQWAERLDAFLQFNERELLTHAGTVCADVARALAEDRTSSTTRGGGRSTPRRRTCGACGSSSTGPTRRRMMEAMRHERPARRS</sequence>
<feature type="region of interest" description="Disordered" evidence="1">
    <location>
        <begin position="296"/>
        <end position="344"/>
    </location>
</feature>
<keyword evidence="4" id="KW-1185">Reference proteome</keyword>
<dbReference type="GeneID" id="95359204"/>
<reference evidence="3" key="1">
    <citation type="submission" date="2013-08" db="EMBL/GenBank/DDBJ databases">
        <authorList>
            <person name="Durkin A.S."/>
            <person name="Haft D.R."/>
            <person name="McCorrison J."/>
            <person name="Torralba M."/>
            <person name="Gillis M."/>
            <person name="Haft D.H."/>
            <person name="Methe B."/>
            <person name="Sutton G."/>
            <person name="Nelson K.E."/>
        </authorList>
    </citation>
    <scope>NUCLEOTIDE SEQUENCE [LARGE SCALE GENOMIC DNA]</scope>
    <source>
        <strain evidence="3">F0233</strain>
    </source>
</reference>
<organism evidence="3 4">
    <name type="scientific">Propionibacterium acidifaciens F0233</name>
    <dbReference type="NCBI Taxonomy" id="553198"/>
    <lineage>
        <taxon>Bacteria</taxon>
        <taxon>Bacillati</taxon>
        <taxon>Actinomycetota</taxon>
        <taxon>Actinomycetes</taxon>
        <taxon>Propionibacteriales</taxon>
        <taxon>Propionibacteriaceae</taxon>
        <taxon>Propionibacterium</taxon>
    </lineage>
</organism>
<name>U2SDM9_9ACTN</name>
<evidence type="ECO:0000313" key="4">
    <source>
        <dbReference type="Proteomes" id="UP000017052"/>
    </source>
</evidence>
<dbReference type="PIRSF" id="PIRSF015268">
    <property type="entry name" value="Virulence_RhuM"/>
    <property type="match status" value="1"/>
</dbReference>
<dbReference type="Pfam" id="PF13310">
    <property type="entry name" value="Virulence_RhuM"/>
    <property type="match status" value="1"/>
</dbReference>
<dbReference type="RefSeq" id="WP_021796703.1">
    <property type="nucleotide sequence ID" value="NZ_ACVN02000072.1"/>
</dbReference>
<protein>
    <submittedName>
        <fullName evidence="3">Toxin-antitoxin system, toxin component, Fic family</fullName>
    </submittedName>
</protein>
<dbReference type="PROSITE" id="PS51750">
    <property type="entry name" value="BRO_N"/>
    <property type="match status" value="1"/>
</dbReference>
<proteinExistence type="predicted"/>
<dbReference type="PANTHER" id="PTHR35810">
    <property type="entry name" value="CYTOPLASMIC PROTEIN-RELATED"/>
    <property type="match status" value="1"/>
</dbReference>